<dbReference type="AlphaFoldDB" id="X1IP53"/>
<dbReference type="PANTHER" id="PTHR42783">
    <property type="entry name" value="GLUTAMATE SYNTHASE [NADPH] SMALL CHAIN"/>
    <property type="match status" value="1"/>
</dbReference>
<dbReference type="EMBL" id="BARU01035769">
    <property type="protein sequence ID" value="GAH84241.1"/>
    <property type="molecule type" value="Genomic_DNA"/>
</dbReference>
<accession>X1IP53</accession>
<organism evidence="1">
    <name type="scientific">marine sediment metagenome</name>
    <dbReference type="NCBI Taxonomy" id="412755"/>
    <lineage>
        <taxon>unclassified sequences</taxon>
        <taxon>metagenomes</taxon>
        <taxon>ecological metagenomes</taxon>
    </lineage>
</organism>
<dbReference type="PANTHER" id="PTHR42783:SF3">
    <property type="entry name" value="GLUTAMATE SYNTHASE [NADPH] SMALL CHAIN-RELATED"/>
    <property type="match status" value="1"/>
</dbReference>
<feature type="non-terminal residue" evidence="1">
    <location>
        <position position="74"/>
    </location>
</feature>
<reference evidence="1" key="1">
    <citation type="journal article" date="2014" name="Front. Microbiol.">
        <title>High frequency of phylogenetically diverse reductive dehalogenase-homologous genes in deep subseafloor sedimentary metagenomes.</title>
        <authorList>
            <person name="Kawai M."/>
            <person name="Futagami T."/>
            <person name="Toyoda A."/>
            <person name="Takaki Y."/>
            <person name="Nishi S."/>
            <person name="Hori S."/>
            <person name="Arai W."/>
            <person name="Tsubouchi T."/>
            <person name="Morono Y."/>
            <person name="Uchiyama I."/>
            <person name="Ito T."/>
            <person name="Fujiyama A."/>
            <person name="Inagaki F."/>
            <person name="Takami H."/>
        </authorList>
    </citation>
    <scope>NUCLEOTIDE SEQUENCE</scope>
    <source>
        <strain evidence="1">Expedition CK06-06</strain>
    </source>
</reference>
<evidence type="ECO:0008006" key="2">
    <source>
        <dbReference type="Google" id="ProtNLM"/>
    </source>
</evidence>
<dbReference type="Gene3D" id="3.50.50.60">
    <property type="entry name" value="FAD/NAD(P)-binding domain"/>
    <property type="match status" value="1"/>
</dbReference>
<dbReference type="SUPFAM" id="SSF51971">
    <property type="entry name" value="Nucleotide-binding domain"/>
    <property type="match status" value="1"/>
</dbReference>
<evidence type="ECO:0000313" key="1">
    <source>
        <dbReference type="EMBL" id="GAH84241.1"/>
    </source>
</evidence>
<sequence>MTVFEVLPEPGGMMRVGIPDYRLPKDILRAEIEEIESVGVDIKTNTPVDSLDELFKQGYNAIFLATGAHQGVKI</sequence>
<proteinExistence type="predicted"/>
<name>X1IP53_9ZZZZ</name>
<dbReference type="InterPro" id="IPR036188">
    <property type="entry name" value="FAD/NAD-bd_sf"/>
</dbReference>
<comment type="caution">
    <text evidence="1">The sequence shown here is derived from an EMBL/GenBank/DDBJ whole genome shotgun (WGS) entry which is preliminary data.</text>
</comment>
<protein>
    <recommendedName>
        <fullName evidence="2">FAD/NAD(P)-binding domain-containing protein</fullName>
    </recommendedName>
</protein>
<gene>
    <name evidence="1" type="ORF">S03H2_55937</name>
</gene>